<evidence type="ECO:0000313" key="2">
    <source>
        <dbReference type="Proteomes" id="UP000259465"/>
    </source>
</evidence>
<name>A0AAD0RS40_9NEIS</name>
<reference evidence="1 2" key="1">
    <citation type="submission" date="2018-08" db="EMBL/GenBank/DDBJ databases">
        <title>Complete genome sequence of JP2-74.</title>
        <authorList>
            <person name="Wu L."/>
        </authorList>
    </citation>
    <scope>NUCLEOTIDE SEQUENCE [LARGE SCALE GENOMIC DNA]</scope>
    <source>
        <strain evidence="1 2">JP2-74</strain>
    </source>
</reference>
<dbReference type="EMBL" id="CP031968">
    <property type="protein sequence ID" value="AXT46365.1"/>
    <property type="molecule type" value="Genomic_DNA"/>
</dbReference>
<evidence type="ECO:0000313" key="1">
    <source>
        <dbReference type="EMBL" id="AXT46365.1"/>
    </source>
</evidence>
<gene>
    <name evidence="1" type="ORF">D1345_09265</name>
</gene>
<dbReference type="AlphaFoldDB" id="A0AAD0RS40"/>
<dbReference type="Proteomes" id="UP000259465">
    <property type="component" value="Chromosome"/>
</dbReference>
<accession>A0AAD0RS40</accession>
<proteinExistence type="predicted"/>
<keyword evidence="2" id="KW-1185">Reference proteome</keyword>
<protein>
    <submittedName>
        <fullName evidence="1">Uncharacterized protein</fullName>
    </submittedName>
</protein>
<sequence>MRVASELRYLFDPYSDPEVQRLAKMVKPGLEAGYLKIRWVNTSRGRRPTVYFDVHSNAGKKELQRRVEKFNQEFKGRPPRSAR</sequence>
<organism evidence="1 2">
    <name type="scientific">Chromobacterium rhizoryzae</name>
    <dbReference type="NCBI Taxonomy" id="1778675"/>
    <lineage>
        <taxon>Bacteria</taxon>
        <taxon>Pseudomonadati</taxon>
        <taxon>Pseudomonadota</taxon>
        <taxon>Betaproteobacteria</taxon>
        <taxon>Neisseriales</taxon>
        <taxon>Chromobacteriaceae</taxon>
        <taxon>Chromobacterium</taxon>
    </lineage>
</organism>
<dbReference type="KEGG" id="crz:D1345_09265"/>